<dbReference type="InterPro" id="IPR027443">
    <property type="entry name" value="IPNS-like_sf"/>
</dbReference>
<evidence type="ECO:0000256" key="1">
    <source>
        <dbReference type="ARBA" id="ARBA00008056"/>
    </source>
</evidence>
<dbReference type="Proteomes" id="UP000308671">
    <property type="component" value="Unassembled WGS sequence"/>
</dbReference>
<dbReference type="InterPro" id="IPR044861">
    <property type="entry name" value="IPNS-like_FE2OG_OXY"/>
</dbReference>
<keyword evidence="4" id="KW-1185">Reference proteome</keyword>
<sequence>MHTLKCFEECPEFPADILIVDIPTISYLKLQNDSAKESENLYKANREHGFLLLDLNNCEEGKQLLEDAEIIYNISIDIFNFGPETSINYKLNIPKDPSLALGTLSVLSPLEKPSATSLRLLMTPPQPLDDKIVSLGGHTDIGTIVMLFHVVGGFQVLPAGCENISSNWPYVRSVRGCALINIVDSLVEWTGGLLRSNLHRVVTPPGKQATCTRRNLAYLIRPDHNGSMRRLQINGISQLAEDEEVETCSVDEWAAWRAQ</sequence>
<accession>A0A4S8QUD8</accession>
<evidence type="ECO:0000313" key="3">
    <source>
        <dbReference type="EMBL" id="THV44304.1"/>
    </source>
</evidence>
<comment type="similarity">
    <text evidence="1">Belongs to the iron/ascorbate-dependent oxidoreductase family.</text>
</comment>
<reference evidence="3 4" key="1">
    <citation type="submission" date="2017-12" db="EMBL/GenBank/DDBJ databases">
        <title>Comparative genomics of Botrytis spp.</title>
        <authorList>
            <person name="Valero-Jimenez C.A."/>
            <person name="Tapia P."/>
            <person name="Veloso J."/>
            <person name="Silva-Moreno E."/>
            <person name="Staats M."/>
            <person name="Valdes J.H."/>
            <person name="Van Kan J.A.L."/>
        </authorList>
    </citation>
    <scope>NUCLEOTIDE SEQUENCE [LARGE SCALE GENOMIC DNA]</scope>
    <source>
        <strain evidence="3 4">MUCL435</strain>
    </source>
</reference>
<comment type="caution">
    <text evidence="3">The sequence shown here is derived from an EMBL/GenBank/DDBJ whole genome shotgun (WGS) entry which is preliminary data.</text>
</comment>
<dbReference type="OrthoDB" id="288590at2759"/>
<gene>
    <name evidence="3" type="ORF">BGAL_0676g00010</name>
</gene>
<dbReference type="AlphaFoldDB" id="A0A4S8QUD8"/>
<name>A0A4S8QUD8_9HELO</name>
<dbReference type="Gene3D" id="2.60.120.330">
    <property type="entry name" value="B-lactam Antibiotic, Isopenicillin N Synthase, Chain"/>
    <property type="match status" value="1"/>
</dbReference>
<dbReference type="EMBL" id="PQXL01000672">
    <property type="protein sequence ID" value="THV44304.1"/>
    <property type="molecule type" value="Genomic_DNA"/>
</dbReference>
<dbReference type="Pfam" id="PF03171">
    <property type="entry name" value="2OG-FeII_Oxy"/>
    <property type="match status" value="1"/>
</dbReference>
<evidence type="ECO:0000259" key="2">
    <source>
        <dbReference type="Pfam" id="PF03171"/>
    </source>
</evidence>
<dbReference type="SUPFAM" id="SSF51197">
    <property type="entry name" value="Clavaminate synthase-like"/>
    <property type="match status" value="1"/>
</dbReference>
<dbReference type="PANTHER" id="PTHR47990">
    <property type="entry name" value="2-OXOGLUTARATE (2OG) AND FE(II)-DEPENDENT OXYGENASE SUPERFAMILY PROTEIN-RELATED"/>
    <property type="match status" value="1"/>
</dbReference>
<protein>
    <recommendedName>
        <fullName evidence="2">Isopenicillin N synthase-like Fe(2+) 2OG dioxygenase domain-containing protein</fullName>
    </recommendedName>
</protein>
<proteinExistence type="inferred from homology"/>
<evidence type="ECO:0000313" key="4">
    <source>
        <dbReference type="Proteomes" id="UP000308671"/>
    </source>
</evidence>
<organism evidence="3 4">
    <name type="scientific">Botrytis galanthina</name>
    <dbReference type="NCBI Taxonomy" id="278940"/>
    <lineage>
        <taxon>Eukaryota</taxon>
        <taxon>Fungi</taxon>
        <taxon>Dikarya</taxon>
        <taxon>Ascomycota</taxon>
        <taxon>Pezizomycotina</taxon>
        <taxon>Leotiomycetes</taxon>
        <taxon>Helotiales</taxon>
        <taxon>Sclerotiniaceae</taxon>
        <taxon>Botrytis</taxon>
    </lineage>
</organism>
<feature type="domain" description="Isopenicillin N synthase-like Fe(2+) 2OG dioxygenase" evidence="2">
    <location>
        <begin position="123"/>
        <end position="222"/>
    </location>
</feature>
<dbReference type="InterPro" id="IPR050231">
    <property type="entry name" value="Iron_ascorbate_oxido_reductase"/>
</dbReference>